<protein>
    <submittedName>
        <fullName evidence="2">Uncharacterized protein</fullName>
    </submittedName>
</protein>
<sequence>MQAHLSTPDSNPRRRLSSAISKLSLNKMKAFVSSSTIAPNMSSPGTDQSENASDSSLSVSPPPCPILHANSQTMKNYASQRSNKTPFREPALFPTSLNFSQQTIYLFESNEGEDDENLNFYLNDLLLGPSEPATSDQGHKDQTPEKTTKQRSFHLSGRHIKSKKFSLNAFPLTKSVSFQNHGKGLITRSESTLFRAAKPSALTACSQTASHPVAEPEVLPKKEDLPRKISDPITDYSKFSERTRLLSLPTKLDTAQIKQTMPKEKLPTPLEAIPEQSNVSSPTFSTDSHTALLTPQRFENEAICPRIDMILTSSPFFNNNNSTLSPVLNQEPGTPILHSRNTNGCLFQTLTPYTFAAPETPTTCVNSISAHQHQATPHGKFAMSTGSPGIFNLPTPCSQPLRTPVRRQYSLLSPHYLPSPLPPRDSSSHGQASRGPGADMLATLEFLSDLCQKSPEYLEEQDSLHERASIQDSNEL</sequence>
<feature type="region of interest" description="Disordered" evidence="1">
    <location>
        <begin position="129"/>
        <end position="151"/>
    </location>
</feature>
<evidence type="ECO:0000256" key="1">
    <source>
        <dbReference type="SAM" id="MobiDB-lite"/>
    </source>
</evidence>
<dbReference type="AlphaFoldDB" id="A0A5B0NKL3"/>
<comment type="caution">
    <text evidence="2">The sequence shown here is derived from an EMBL/GenBank/DDBJ whole genome shotgun (WGS) entry which is preliminary data.</text>
</comment>
<dbReference type="EMBL" id="VDEP01000406">
    <property type="protein sequence ID" value="KAA1088399.1"/>
    <property type="molecule type" value="Genomic_DNA"/>
</dbReference>
<evidence type="ECO:0000313" key="3">
    <source>
        <dbReference type="EMBL" id="KAA1105386.1"/>
    </source>
</evidence>
<organism evidence="2 5">
    <name type="scientific">Puccinia graminis f. sp. tritici</name>
    <dbReference type="NCBI Taxonomy" id="56615"/>
    <lineage>
        <taxon>Eukaryota</taxon>
        <taxon>Fungi</taxon>
        <taxon>Dikarya</taxon>
        <taxon>Basidiomycota</taxon>
        <taxon>Pucciniomycotina</taxon>
        <taxon>Pucciniomycetes</taxon>
        <taxon>Pucciniales</taxon>
        <taxon>Pucciniaceae</taxon>
        <taxon>Puccinia</taxon>
    </lineage>
</organism>
<dbReference type="Proteomes" id="UP000324748">
    <property type="component" value="Unassembled WGS sequence"/>
</dbReference>
<evidence type="ECO:0000313" key="4">
    <source>
        <dbReference type="Proteomes" id="UP000324748"/>
    </source>
</evidence>
<feature type="region of interest" description="Disordered" evidence="1">
    <location>
        <begin position="457"/>
        <end position="476"/>
    </location>
</feature>
<feature type="region of interest" description="Disordered" evidence="1">
    <location>
        <begin position="413"/>
        <end position="439"/>
    </location>
</feature>
<keyword evidence="4" id="KW-1185">Reference proteome</keyword>
<feature type="region of interest" description="Disordered" evidence="1">
    <location>
        <begin position="36"/>
        <end position="69"/>
    </location>
</feature>
<dbReference type="Proteomes" id="UP000325313">
    <property type="component" value="Unassembled WGS sequence"/>
</dbReference>
<evidence type="ECO:0000313" key="2">
    <source>
        <dbReference type="EMBL" id="KAA1088399.1"/>
    </source>
</evidence>
<proteinExistence type="predicted"/>
<dbReference type="EMBL" id="VSWC01000040">
    <property type="protein sequence ID" value="KAA1105386.1"/>
    <property type="molecule type" value="Genomic_DNA"/>
</dbReference>
<feature type="compositionally biased region" description="Polar residues" evidence="1">
    <location>
        <begin position="36"/>
        <end position="59"/>
    </location>
</feature>
<gene>
    <name evidence="3" type="ORF">PGT21_005353</name>
    <name evidence="2" type="ORF">PGTUg99_024215</name>
</gene>
<feature type="compositionally biased region" description="Basic and acidic residues" evidence="1">
    <location>
        <begin position="137"/>
        <end position="148"/>
    </location>
</feature>
<reference evidence="4 5" key="1">
    <citation type="submission" date="2019-05" db="EMBL/GenBank/DDBJ databases">
        <title>Emergence of the Ug99 lineage of the wheat stem rust pathogen through somatic hybridization.</title>
        <authorList>
            <person name="Li F."/>
            <person name="Upadhyaya N.M."/>
            <person name="Sperschneider J."/>
            <person name="Matny O."/>
            <person name="Nguyen-Phuc H."/>
            <person name="Mago R."/>
            <person name="Raley C."/>
            <person name="Miller M.E."/>
            <person name="Silverstein K.A.T."/>
            <person name="Henningsen E."/>
            <person name="Hirsch C.D."/>
            <person name="Visser B."/>
            <person name="Pretorius Z.A."/>
            <person name="Steffenson B.J."/>
            <person name="Schwessinger B."/>
            <person name="Dodds P.N."/>
            <person name="Figueroa M."/>
        </authorList>
    </citation>
    <scope>NUCLEOTIDE SEQUENCE [LARGE SCALE GENOMIC DNA]</scope>
    <source>
        <strain evidence="3">21-0</strain>
        <strain evidence="2 5">Ug99</strain>
    </source>
</reference>
<name>A0A5B0NKL3_PUCGR</name>
<dbReference type="OrthoDB" id="2498748at2759"/>
<accession>A0A5B0NKL3</accession>
<evidence type="ECO:0000313" key="5">
    <source>
        <dbReference type="Proteomes" id="UP000325313"/>
    </source>
</evidence>